<sequence length="179" mass="20036">MKKIVVLIAIIGSIIFSSCEGPQGIPGQNGVDGQNGLLSEVFELKNINFSFIDNEYKIYQTLNPPIFAADALLIYRLSGTINETTPIWQPIPRTLFLNINGSDVELDYDFDFSKQDFTIYAGGNFDLANAPSYIQNQTFRIVILPGYFSGKSQKTVDLNDYYAVIKAFKIDDSKVKILK</sequence>
<evidence type="ECO:0008006" key="3">
    <source>
        <dbReference type="Google" id="ProtNLM"/>
    </source>
</evidence>
<evidence type="ECO:0000313" key="1">
    <source>
        <dbReference type="EMBL" id="KAB1155704.1"/>
    </source>
</evidence>
<accession>A0A7J5ADQ8</accession>
<dbReference type="Proteomes" id="UP000490922">
    <property type="component" value="Unassembled WGS sequence"/>
</dbReference>
<name>A0A7J5ADQ8_9FLAO</name>
<protein>
    <recommendedName>
        <fullName evidence="3">Collagen-like protein</fullName>
    </recommendedName>
</protein>
<proteinExistence type="predicted"/>
<evidence type="ECO:0000313" key="2">
    <source>
        <dbReference type="Proteomes" id="UP000490922"/>
    </source>
</evidence>
<dbReference type="PROSITE" id="PS51257">
    <property type="entry name" value="PROKAR_LIPOPROTEIN"/>
    <property type="match status" value="1"/>
</dbReference>
<reference evidence="1 2" key="1">
    <citation type="submission" date="2019-09" db="EMBL/GenBank/DDBJ databases">
        <title>Flavobacterium sp. nov., isolated from glacier ice.</title>
        <authorList>
            <person name="Liu Q."/>
        </authorList>
    </citation>
    <scope>NUCLEOTIDE SEQUENCE [LARGE SCALE GENOMIC DNA]</scope>
    <source>
        <strain evidence="1 2">NBRC 112527</strain>
    </source>
</reference>
<organism evidence="1 2">
    <name type="scientific">Flavobacterium luteum</name>
    <dbReference type="NCBI Taxonomy" id="2026654"/>
    <lineage>
        <taxon>Bacteria</taxon>
        <taxon>Pseudomonadati</taxon>
        <taxon>Bacteroidota</taxon>
        <taxon>Flavobacteriia</taxon>
        <taxon>Flavobacteriales</taxon>
        <taxon>Flavobacteriaceae</taxon>
        <taxon>Flavobacterium</taxon>
    </lineage>
</organism>
<comment type="caution">
    <text evidence="1">The sequence shown here is derived from an EMBL/GenBank/DDBJ whole genome shotgun (WGS) entry which is preliminary data.</text>
</comment>
<dbReference type="EMBL" id="WAEM01000004">
    <property type="protein sequence ID" value="KAB1155704.1"/>
    <property type="molecule type" value="Genomic_DNA"/>
</dbReference>
<gene>
    <name evidence="1" type="ORF">F6464_09275</name>
</gene>
<dbReference type="AlphaFoldDB" id="A0A7J5ADQ8"/>
<dbReference type="RefSeq" id="WP_151107534.1">
    <property type="nucleotide sequence ID" value="NZ_WAEM01000004.1"/>
</dbReference>
<keyword evidence="2" id="KW-1185">Reference proteome</keyword>
<dbReference type="OrthoDB" id="1524444at2"/>